<proteinExistence type="predicted"/>
<dbReference type="EMBL" id="AZCT01000019">
    <property type="protein sequence ID" value="KRK11054.1"/>
    <property type="molecule type" value="Genomic_DNA"/>
</dbReference>
<name>A0A0R1EPY9_LACZE</name>
<feature type="transmembrane region" description="Helical" evidence="1">
    <location>
        <begin position="47"/>
        <end position="68"/>
    </location>
</feature>
<gene>
    <name evidence="2" type="ORF">FD51_GL001232</name>
</gene>
<accession>A0A0R1EPY9</accession>
<organism evidence="2 3">
    <name type="scientific">Lacticaseibacillus zeae DSM 20178 = KCTC 3804</name>
    <dbReference type="NCBI Taxonomy" id="1423816"/>
    <lineage>
        <taxon>Bacteria</taxon>
        <taxon>Bacillati</taxon>
        <taxon>Bacillota</taxon>
        <taxon>Bacilli</taxon>
        <taxon>Lactobacillales</taxon>
        <taxon>Lactobacillaceae</taxon>
        <taxon>Lacticaseibacillus</taxon>
    </lineage>
</organism>
<dbReference type="AlphaFoldDB" id="A0A0R1EPY9"/>
<keyword evidence="1" id="KW-0472">Membrane</keyword>
<evidence type="ECO:0000313" key="3">
    <source>
        <dbReference type="Proteomes" id="UP000051984"/>
    </source>
</evidence>
<dbReference type="PATRIC" id="fig|1423816.3.peg.1289"/>
<sequence length="83" mass="9426">MMVSYRVEFSSKLFLISSAWSLNLYLYHPFIASWLHTIPAIGAHSVVYSIMVILLSYFVAGIIAYVQVTIKQLRSKRLASRSA</sequence>
<feature type="transmembrane region" description="Helical" evidence="1">
    <location>
        <begin position="12"/>
        <end position="35"/>
    </location>
</feature>
<keyword evidence="1" id="KW-0812">Transmembrane</keyword>
<protein>
    <submittedName>
        <fullName evidence="2">Uncharacterized protein</fullName>
    </submittedName>
</protein>
<keyword evidence="1" id="KW-1133">Transmembrane helix</keyword>
<evidence type="ECO:0000256" key="1">
    <source>
        <dbReference type="SAM" id="Phobius"/>
    </source>
</evidence>
<dbReference type="Proteomes" id="UP000051984">
    <property type="component" value="Unassembled WGS sequence"/>
</dbReference>
<reference evidence="2 3" key="1">
    <citation type="journal article" date="2015" name="Genome Announc.">
        <title>Expanding the biotechnology potential of lactobacilli through comparative genomics of 213 strains and associated genera.</title>
        <authorList>
            <person name="Sun Z."/>
            <person name="Harris H.M."/>
            <person name="McCann A."/>
            <person name="Guo C."/>
            <person name="Argimon S."/>
            <person name="Zhang W."/>
            <person name="Yang X."/>
            <person name="Jeffery I.B."/>
            <person name="Cooney J.C."/>
            <person name="Kagawa T.F."/>
            <person name="Liu W."/>
            <person name="Song Y."/>
            <person name="Salvetti E."/>
            <person name="Wrobel A."/>
            <person name="Rasinkangas P."/>
            <person name="Parkhill J."/>
            <person name="Rea M.C."/>
            <person name="O'Sullivan O."/>
            <person name="Ritari J."/>
            <person name="Douillard F.P."/>
            <person name="Paul Ross R."/>
            <person name="Yang R."/>
            <person name="Briner A.E."/>
            <person name="Felis G.E."/>
            <person name="de Vos W.M."/>
            <person name="Barrangou R."/>
            <person name="Klaenhammer T.R."/>
            <person name="Caufield P.W."/>
            <person name="Cui Y."/>
            <person name="Zhang H."/>
            <person name="O'Toole P.W."/>
        </authorList>
    </citation>
    <scope>NUCLEOTIDE SEQUENCE [LARGE SCALE GENOMIC DNA]</scope>
    <source>
        <strain evidence="2 3">DSM 20178</strain>
    </source>
</reference>
<evidence type="ECO:0000313" key="2">
    <source>
        <dbReference type="EMBL" id="KRK11054.1"/>
    </source>
</evidence>
<comment type="caution">
    <text evidence="2">The sequence shown here is derived from an EMBL/GenBank/DDBJ whole genome shotgun (WGS) entry which is preliminary data.</text>
</comment>